<reference evidence="2 3" key="1">
    <citation type="journal article" date="2011" name="BMC Genomics">
        <title>Genome sequencing reveals diversification of virulence factor content and possible host adaptation in distinct subpopulations of Salmonella enterica.</title>
        <authorList>
            <person name="den Bakker H.C."/>
            <person name="Moreno Switt A.I."/>
            <person name="Govoni G."/>
            <person name="Cummings C.A."/>
            <person name="Ranieri M.L."/>
            <person name="Degoricija L."/>
            <person name="Hoelzer K."/>
            <person name="Rodriguez-Rivera L.D."/>
            <person name="Brown S."/>
            <person name="Bolchacova E."/>
            <person name="Furtado M.R."/>
            <person name="Wiedmann M."/>
        </authorList>
    </citation>
    <scope>NUCLEOTIDE SEQUENCE [LARGE SCALE GENOMIC DNA]</scope>
    <source>
        <strain evidence="2 3">R8-3668</strain>
    </source>
</reference>
<dbReference type="Proteomes" id="UP000003532">
    <property type="component" value="Unassembled WGS sequence"/>
</dbReference>
<protein>
    <submittedName>
        <fullName evidence="2">Uncharacterized protein</fullName>
    </submittedName>
</protein>
<keyword evidence="1" id="KW-0812">Transmembrane</keyword>
<accession>G5N8F3</accession>
<comment type="caution">
    <text evidence="2">The sequence shown here is derived from an EMBL/GenBank/DDBJ whole genome shotgun (WGS) entry which is preliminary data.</text>
</comment>
<organism evidence="2 3">
    <name type="scientific">Salmonella enterica subsp. enterica serovar Inverness str. R8-3668</name>
    <dbReference type="NCBI Taxonomy" id="913075"/>
    <lineage>
        <taxon>Bacteria</taxon>
        <taxon>Pseudomonadati</taxon>
        <taxon>Pseudomonadota</taxon>
        <taxon>Gammaproteobacteria</taxon>
        <taxon>Enterobacterales</taxon>
        <taxon>Enterobacteriaceae</taxon>
        <taxon>Salmonella</taxon>
    </lineage>
</organism>
<name>G5N8F3_SALET</name>
<feature type="transmembrane region" description="Helical" evidence="1">
    <location>
        <begin position="6"/>
        <end position="26"/>
    </location>
</feature>
<dbReference type="EMBL" id="AFCO01000216">
    <property type="protein sequence ID" value="EHC62301.1"/>
    <property type="molecule type" value="Genomic_DNA"/>
</dbReference>
<dbReference type="AlphaFoldDB" id="G5N8F3"/>
<evidence type="ECO:0000313" key="3">
    <source>
        <dbReference type="Proteomes" id="UP000003532"/>
    </source>
</evidence>
<evidence type="ECO:0000256" key="1">
    <source>
        <dbReference type="SAM" id="Phobius"/>
    </source>
</evidence>
<keyword evidence="1" id="KW-1133">Transmembrane helix</keyword>
<proteinExistence type="predicted"/>
<gene>
    <name evidence="2" type="ORF">LTSEINV_0606</name>
</gene>
<keyword evidence="1" id="KW-0472">Membrane</keyword>
<sequence>MLSHSLIVNFFILFASSLIGVFVYTANFRCEDMATSLVNK</sequence>
<dbReference type="BioCyc" id="SENT913075:G120P-5073-MONOMER"/>
<evidence type="ECO:0000313" key="2">
    <source>
        <dbReference type="EMBL" id="EHC62301.1"/>
    </source>
</evidence>